<gene>
    <name evidence="4" type="ORF">COV05_01020</name>
</gene>
<dbReference type="Gene3D" id="3.20.20.140">
    <property type="entry name" value="Metal-dependent hydrolases"/>
    <property type="match status" value="1"/>
</dbReference>
<dbReference type="InterPro" id="IPR001130">
    <property type="entry name" value="TatD-like"/>
</dbReference>
<evidence type="ECO:0008006" key="6">
    <source>
        <dbReference type="Google" id="ProtNLM"/>
    </source>
</evidence>
<dbReference type="GO" id="GO:0046872">
    <property type="term" value="F:metal ion binding"/>
    <property type="evidence" value="ECO:0007669"/>
    <property type="project" value="UniProtKB-KW"/>
</dbReference>
<organism evidence="4 5">
    <name type="scientific">Candidatus Uhrbacteria bacterium CG10_big_fil_rev_8_21_14_0_10_48_16</name>
    <dbReference type="NCBI Taxonomy" id="1975038"/>
    <lineage>
        <taxon>Bacteria</taxon>
        <taxon>Candidatus Uhriibacteriota</taxon>
    </lineage>
</organism>
<dbReference type="CDD" id="cd01310">
    <property type="entry name" value="TatD_DNAse"/>
    <property type="match status" value="1"/>
</dbReference>
<dbReference type="InterPro" id="IPR032466">
    <property type="entry name" value="Metal_Hydrolase"/>
</dbReference>
<proteinExistence type="predicted"/>
<feature type="binding site" evidence="3">
    <location>
        <position position="232"/>
    </location>
    <ligand>
        <name>a divalent metal cation</name>
        <dbReference type="ChEBI" id="CHEBI:60240"/>
        <label>1</label>
    </ligand>
</feature>
<dbReference type="Proteomes" id="UP000231436">
    <property type="component" value="Unassembled WGS sequence"/>
</dbReference>
<dbReference type="PIRSF" id="PIRSF005902">
    <property type="entry name" value="DNase_TatD"/>
    <property type="match status" value="1"/>
</dbReference>
<protein>
    <recommendedName>
        <fullName evidence="6">Hydrolase TatD</fullName>
    </recommendedName>
</protein>
<keyword evidence="1 3" id="KW-0479">Metal-binding</keyword>
<dbReference type="AlphaFoldDB" id="A0A2M8LIB3"/>
<dbReference type="GO" id="GO:0004536">
    <property type="term" value="F:DNA nuclease activity"/>
    <property type="evidence" value="ECO:0007669"/>
    <property type="project" value="InterPro"/>
</dbReference>
<sequence>MKLIDSHCHVHFNAYKEDMDEVIQKTLDEGVFMITVGTQKDTSKHGLEVAERYEGMWATVGLHPNHTVEQEFWDDDELSPDEQATPKIKTRAEAFDMAYYRELVRHPKCVGIGETGLDYYRIPEGVDKETVMKNQEATVRAQFDLATEADLPVVIHCRDAYAEQAMLIQEYLDAGKLSRRGVIHCFTGTREEAQRFLDQGFYISFSGIVTFSKALQEVAKTIPLEKLLIETDAPYLTPVPDRGKRNEPWRVKFVAEKIAELKGVTVEEVAEATVKNTQSIFQLDQK</sequence>
<reference evidence="5" key="1">
    <citation type="submission" date="2017-09" db="EMBL/GenBank/DDBJ databases">
        <title>Depth-based differentiation of microbial function through sediment-hosted aquifers and enrichment of novel symbionts in the deep terrestrial subsurface.</title>
        <authorList>
            <person name="Probst A.J."/>
            <person name="Ladd B."/>
            <person name="Jarett J.K."/>
            <person name="Geller-Mcgrath D.E."/>
            <person name="Sieber C.M.K."/>
            <person name="Emerson J.B."/>
            <person name="Anantharaman K."/>
            <person name="Thomas B.C."/>
            <person name="Malmstrom R."/>
            <person name="Stieglmeier M."/>
            <person name="Klingl A."/>
            <person name="Woyke T."/>
            <person name="Ryan C.M."/>
            <person name="Banfield J.F."/>
        </authorList>
    </citation>
    <scope>NUCLEOTIDE SEQUENCE [LARGE SCALE GENOMIC DNA]</scope>
</reference>
<dbReference type="Pfam" id="PF01026">
    <property type="entry name" value="TatD_DNase"/>
    <property type="match status" value="1"/>
</dbReference>
<feature type="binding site" evidence="3">
    <location>
        <position position="184"/>
    </location>
    <ligand>
        <name>a divalent metal cation</name>
        <dbReference type="ChEBI" id="CHEBI:60240"/>
        <label>2</label>
    </ligand>
</feature>
<evidence type="ECO:0000256" key="1">
    <source>
        <dbReference type="ARBA" id="ARBA00022723"/>
    </source>
</evidence>
<dbReference type="PANTHER" id="PTHR46124:SF2">
    <property type="entry name" value="D-AMINOACYL-TRNA DEACYLASE"/>
    <property type="match status" value="1"/>
</dbReference>
<feature type="binding site" evidence="3">
    <location>
        <position position="7"/>
    </location>
    <ligand>
        <name>a divalent metal cation</name>
        <dbReference type="ChEBI" id="CHEBI:60240"/>
        <label>1</label>
    </ligand>
</feature>
<dbReference type="EMBL" id="PFEU01000006">
    <property type="protein sequence ID" value="PJE77177.1"/>
    <property type="molecule type" value="Genomic_DNA"/>
</dbReference>
<evidence type="ECO:0000313" key="4">
    <source>
        <dbReference type="EMBL" id="PJE77177.1"/>
    </source>
</evidence>
<name>A0A2M8LIB3_9BACT</name>
<feature type="binding site" evidence="3">
    <location>
        <position position="156"/>
    </location>
    <ligand>
        <name>a divalent metal cation</name>
        <dbReference type="ChEBI" id="CHEBI:60240"/>
        <label>2</label>
    </ligand>
</feature>
<dbReference type="GO" id="GO:0016788">
    <property type="term" value="F:hydrolase activity, acting on ester bonds"/>
    <property type="evidence" value="ECO:0007669"/>
    <property type="project" value="InterPro"/>
</dbReference>
<evidence type="ECO:0000256" key="3">
    <source>
        <dbReference type="PIRSR" id="PIRSR005902-1"/>
    </source>
</evidence>
<dbReference type="PANTHER" id="PTHR46124">
    <property type="entry name" value="D-AMINOACYL-TRNA DEACYLASE"/>
    <property type="match status" value="1"/>
</dbReference>
<dbReference type="InterPro" id="IPR018228">
    <property type="entry name" value="DNase_TatD-rel_CS"/>
</dbReference>
<dbReference type="NCBIfam" id="TIGR00010">
    <property type="entry name" value="YchF/TatD family DNA exonuclease"/>
    <property type="match status" value="1"/>
</dbReference>
<evidence type="ECO:0000313" key="5">
    <source>
        <dbReference type="Proteomes" id="UP000231436"/>
    </source>
</evidence>
<dbReference type="PROSITE" id="PS01091">
    <property type="entry name" value="TATD_3"/>
    <property type="match status" value="1"/>
</dbReference>
<dbReference type="SUPFAM" id="SSF51556">
    <property type="entry name" value="Metallo-dependent hydrolases"/>
    <property type="match status" value="1"/>
</dbReference>
<comment type="caution">
    <text evidence="4">The sequence shown here is derived from an EMBL/GenBank/DDBJ whole genome shotgun (WGS) entry which is preliminary data.</text>
</comment>
<feature type="binding site" evidence="3">
    <location>
        <position position="114"/>
    </location>
    <ligand>
        <name>a divalent metal cation</name>
        <dbReference type="ChEBI" id="CHEBI:60240"/>
        <label>1</label>
    </ligand>
</feature>
<keyword evidence="2" id="KW-0378">Hydrolase</keyword>
<accession>A0A2M8LIB3</accession>
<evidence type="ECO:0000256" key="2">
    <source>
        <dbReference type="ARBA" id="ARBA00022801"/>
    </source>
</evidence>
<dbReference type="FunFam" id="3.20.20.140:FF:000005">
    <property type="entry name" value="TatD family hydrolase"/>
    <property type="match status" value="1"/>
</dbReference>
<feature type="binding site" evidence="3">
    <location>
        <position position="9"/>
    </location>
    <ligand>
        <name>a divalent metal cation</name>
        <dbReference type="ChEBI" id="CHEBI:60240"/>
        <label>1</label>
    </ligand>
</feature>
<dbReference type="InterPro" id="IPR015991">
    <property type="entry name" value="TatD/YcfH-like"/>
</dbReference>